<reference evidence="1 2" key="1">
    <citation type="submission" date="2019-10" db="EMBL/GenBank/DDBJ databases">
        <title>Complete genome sequence of Variovorax paradoxus 5C-2.</title>
        <authorList>
            <person name="Gogoleva N.E."/>
            <person name="Balkin A.S."/>
        </authorList>
    </citation>
    <scope>NUCLEOTIDE SEQUENCE [LARGE SCALE GENOMIC DNA]</scope>
    <source>
        <strain evidence="1 2">5C-2</strain>
    </source>
</reference>
<evidence type="ECO:0000313" key="1">
    <source>
        <dbReference type="EMBL" id="QFZ84604.1"/>
    </source>
</evidence>
<dbReference type="EMBL" id="CP045644">
    <property type="protein sequence ID" value="QFZ84604.1"/>
    <property type="molecule type" value="Genomic_DNA"/>
</dbReference>
<accession>A0A5Q0M7P2</accession>
<evidence type="ECO:0000313" key="2">
    <source>
        <dbReference type="Proteomes" id="UP000326780"/>
    </source>
</evidence>
<dbReference type="RefSeq" id="WP_153283226.1">
    <property type="nucleotide sequence ID" value="NZ_CP045644.1"/>
</dbReference>
<name>A0A5Q0M7P2_VARPD</name>
<dbReference type="AlphaFoldDB" id="A0A5Q0M7P2"/>
<dbReference type="Proteomes" id="UP000326780">
    <property type="component" value="Chromosome"/>
</dbReference>
<gene>
    <name evidence="1" type="ORF">GFK26_18425</name>
</gene>
<sequence>MTDTLNIPTNRDEADQVAYGDSVIKQLLGATICAFGATHTGEIFLVTRKGDERQEFIIGKDADTGEIAIFEVEEGAPA</sequence>
<organism evidence="1 2">
    <name type="scientific">Variovorax paradoxus</name>
    <dbReference type="NCBI Taxonomy" id="34073"/>
    <lineage>
        <taxon>Bacteria</taxon>
        <taxon>Pseudomonadati</taxon>
        <taxon>Pseudomonadota</taxon>
        <taxon>Betaproteobacteria</taxon>
        <taxon>Burkholderiales</taxon>
        <taxon>Comamonadaceae</taxon>
        <taxon>Variovorax</taxon>
    </lineage>
</organism>
<proteinExistence type="predicted"/>
<protein>
    <submittedName>
        <fullName evidence="1">Uncharacterized protein</fullName>
    </submittedName>
</protein>